<proteinExistence type="predicted"/>
<evidence type="ECO:0000313" key="2">
    <source>
        <dbReference type="EMBL" id="CCE82216.1"/>
    </source>
</evidence>
<dbReference type="OrthoDB" id="6021743at2759"/>
<dbReference type="Pfam" id="PF12657">
    <property type="entry name" value="TFIIIC_delta"/>
    <property type="match status" value="1"/>
</dbReference>
<gene>
    <name evidence="2" type="primary">Piso0_001929</name>
    <name evidence="2" type="ORF">GNLVRS01_PISO0J00977g</name>
</gene>
<dbReference type="Proteomes" id="UP000005222">
    <property type="component" value="Chromosome J"/>
</dbReference>
<keyword evidence="3" id="KW-1185">Reference proteome</keyword>
<dbReference type="InterPro" id="IPR024761">
    <property type="entry name" value="TFIIIC_delta_N"/>
</dbReference>
<name>G8YB85_PICSO</name>
<dbReference type="eggNOG" id="ENOG502RQMY">
    <property type="taxonomic scope" value="Eukaryota"/>
</dbReference>
<sequence>MIRGITISRASIVSSTCDPVQLSENQQLAVNNGNQLTLLDPKLPLIHQSIVNSSLGQENKGKSILESKRIFDISGILDVEAREKLSLGNLDKILIETLDEEFSFGRINEPIIVNHAWSPVNPTSRDCLLGVLYNTSELLLLERQGTNTNDYVVKYNVFDELLKNLGILPDTFASGEYTLSKTQYMSLNVESFCFNKIVLDFSPQTLLSIGLADRSIEIYFINDQFYKAIKFPTEGTVVAQKWSNWNVSDGPMKSHLAVLYSDNRVSVFEIHYDDKNRSMKIEHQRQVIGGSRFSVGKFDFTEIDGITYLLIVNTISIHVFQIGESLSTDVKSFSLRRESNAFVVGMFPIQRSNGTFDVVISLENGEFESFELNVTGETFKQKRPPGALEDFISKTLYKYQLKNSRQDELYENNENSTKHFLNNTVEGEFINYGCRMNSNGVITIVYRIIPKQALNYTISSKLDYNIGFVSLSDDFVSPSNDLMRGTSLSFLNRFWLKEFSNIPRIPRFTDETKEENIASFVNDLVEFKHSHFSKVEDIKVITMSSKSFKQSLYQNALQNTEVKELEIIYNFNLIILKAFDALIQLVPGSEILGKAHTSFLNEQKVIEKIISDHVMATVLGKYRTPDSVESNIDKFVLTTFSLFLGKDYTQRLSREEYKFTFKTKFIEESFKVSSNYEIGDEFFELVNSETNHKWPRCKLTFLPIMDIHNEIDELGIYSYLSEVDELRYTEVSKILRETLGFCIFTGNKKYKVNLWASS</sequence>
<organism evidence="2 3">
    <name type="scientific">Pichia sorbitophila (strain ATCC MYA-4447 / BCRC 22081 / CBS 7064 / NBRC 10061 / NRRL Y-12695)</name>
    <name type="common">Hybrid yeast</name>
    <dbReference type="NCBI Taxonomy" id="559304"/>
    <lineage>
        <taxon>Eukaryota</taxon>
        <taxon>Fungi</taxon>
        <taxon>Dikarya</taxon>
        <taxon>Ascomycota</taxon>
        <taxon>Saccharomycotina</taxon>
        <taxon>Pichiomycetes</taxon>
        <taxon>Debaryomycetaceae</taxon>
        <taxon>Millerozyma</taxon>
    </lineage>
</organism>
<dbReference type="AlphaFoldDB" id="G8YB85"/>
<reference evidence="2 3" key="1">
    <citation type="journal article" date="2012" name="G3 (Bethesda)">
        <title>Pichia sorbitophila, an interspecies yeast hybrid reveals early steps of genome resolution following polyploidization.</title>
        <authorList>
            <person name="Leh Louis V."/>
            <person name="Despons L."/>
            <person name="Friedrich A."/>
            <person name="Martin T."/>
            <person name="Durrens P."/>
            <person name="Casaregola S."/>
            <person name="Neuveglise C."/>
            <person name="Fairhead C."/>
            <person name="Marck C."/>
            <person name="Cruz J.A."/>
            <person name="Straub M.L."/>
            <person name="Kugler V."/>
            <person name="Sacerdot C."/>
            <person name="Uzunov Z."/>
            <person name="Thierry A."/>
            <person name="Weiss S."/>
            <person name="Bleykasten C."/>
            <person name="De Montigny J."/>
            <person name="Jacques N."/>
            <person name="Jung P."/>
            <person name="Lemaire M."/>
            <person name="Mallet S."/>
            <person name="Morel G."/>
            <person name="Richard G.F."/>
            <person name="Sarkar A."/>
            <person name="Savel G."/>
            <person name="Schacherer J."/>
            <person name="Seret M.L."/>
            <person name="Talla E."/>
            <person name="Samson G."/>
            <person name="Jubin C."/>
            <person name="Poulain J."/>
            <person name="Vacherie B."/>
            <person name="Barbe V."/>
            <person name="Pelletier E."/>
            <person name="Sherman D.J."/>
            <person name="Westhof E."/>
            <person name="Weissenbach J."/>
            <person name="Baret P.V."/>
            <person name="Wincker P."/>
            <person name="Gaillardin C."/>
            <person name="Dujon B."/>
            <person name="Souciet J.L."/>
        </authorList>
    </citation>
    <scope>NUCLEOTIDE SEQUENCE [LARGE SCALE GENOMIC DNA]</scope>
    <source>
        <strain evidence="3">ATCC MYA-4447 / BCRC 22081 / CBS 7064 / NBRC 10061 / NRRL Y-12695</strain>
    </source>
</reference>
<evidence type="ECO:0000259" key="1">
    <source>
        <dbReference type="Pfam" id="PF12657"/>
    </source>
</evidence>
<dbReference type="InParanoid" id="G8YB85"/>
<dbReference type="HOGENOM" id="CLU_369188_0_0_1"/>
<dbReference type="EMBL" id="FO082050">
    <property type="protein sequence ID" value="CCE82216.1"/>
    <property type="molecule type" value="Genomic_DNA"/>
</dbReference>
<evidence type="ECO:0000313" key="3">
    <source>
        <dbReference type="Proteomes" id="UP000005222"/>
    </source>
</evidence>
<feature type="domain" description="Transcription factor IIIC 90kDa subunit N-terminal" evidence="1">
    <location>
        <begin position="23"/>
        <end position="470"/>
    </location>
</feature>
<accession>G8YB85</accession>
<dbReference type="STRING" id="559304.G8YB85"/>
<protein>
    <submittedName>
        <fullName evidence="2">Piso0_001929 protein</fullName>
    </submittedName>
</protein>